<protein>
    <submittedName>
        <fullName evidence="6">Uncharacterized protein</fullName>
    </submittedName>
</protein>
<gene>
    <name evidence="6" type="ORF">JCM16775_0429</name>
</gene>
<dbReference type="Proteomes" id="UP000321892">
    <property type="component" value="Chromosome"/>
</dbReference>
<feature type="transmembrane region" description="Helical" evidence="5">
    <location>
        <begin position="122"/>
        <end position="155"/>
    </location>
</feature>
<reference evidence="6 7" key="1">
    <citation type="submission" date="2019-07" db="EMBL/GenBank/DDBJ databases">
        <title>Complete Genome Sequence of Leptotrichia hofstadii Strain JCM16775.</title>
        <authorList>
            <person name="Watanabe S."/>
            <person name="Cui L."/>
        </authorList>
    </citation>
    <scope>NUCLEOTIDE SEQUENCE [LARGE SCALE GENOMIC DNA]</scope>
    <source>
        <strain evidence="6 7">JCM16775</strain>
    </source>
</reference>
<dbReference type="PANTHER" id="PTHR38452">
    <property type="entry name" value="UPF0756 MEMBRANE PROTEIN YEAL"/>
    <property type="match status" value="1"/>
</dbReference>
<dbReference type="RefSeq" id="WP_006805794.1">
    <property type="nucleotide sequence ID" value="NZ_AP019823.1"/>
</dbReference>
<dbReference type="EMBL" id="AP019823">
    <property type="protein sequence ID" value="BBM37739.1"/>
    <property type="molecule type" value="Genomic_DNA"/>
</dbReference>
<proteinExistence type="inferred from homology"/>
<dbReference type="PANTHER" id="PTHR38452:SF1">
    <property type="entry name" value="UPF0756 MEMBRANE PROTEIN YEAL"/>
    <property type="match status" value="1"/>
</dbReference>
<evidence type="ECO:0000313" key="7">
    <source>
        <dbReference type="Proteomes" id="UP000321892"/>
    </source>
</evidence>
<name>A0A510JEJ1_9FUSO</name>
<evidence type="ECO:0000256" key="3">
    <source>
        <dbReference type="ARBA" id="ARBA00022989"/>
    </source>
</evidence>
<sequence length="164" mass="17518">MESFIFLGIILLVGRVTNNKSIVYATNFVLILKCLFSITEIYKVRGVNIGSLMVQFKENGISWGVLVITVAILIPIATGEIGFSHLLSAFKSPIGWVAIISGITVSILSSKGVALLSGQPEITVALVIGTIMGVVFFKGIAAGPVIASGITFCILRIIELFFKK</sequence>
<keyword evidence="1" id="KW-1003">Cell membrane</keyword>
<evidence type="ECO:0000256" key="2">
    <source>
        <dbReference type="ARBA" id="ARBA00022692"/>
    </source>
</evidence>
<dbReference type="HAMAP" id="MF_01874">
    <property type="entry name" value="UPF0756"/>
    <property type="match status" value="1"/>
</dbReference>
<organism evidence="6 7">
    <name type="scientific">Leptotrichia hofstadii</name>
    <dbReference type="NCBI Taxonomy" id="157688"/>
    <lineage>
        <taxon>Bacteria</taxon>
        <taxon>Fusobacteriati</taxon>
        <taxon>Fusobacteriota</taxon>
        <taxon>Fusobacteriia</taxon>
        <taxon>Fusobacteriales</taxon>
        <taxon>Leptotrichiaceae</taxon>
        <taxon>Leptotrichia</taxon>
    </lineage>
</organism>
<evidence type="ECO:0000256" key="1">
    <source>
        <dbReference type="ARBA" id="ARBA00022475"/>
    </source>
</evidence>
<keyword evidence="4 5" id="KW-0472">Membrane</keyword>
<keyword evidence="3 5" id="KW-1133">Transmembrane helix</keyword>
<keyword evidence="2 5" id="KW-0812">Transmembrane</keyword>
<evidence type="ECO:0000256" key="4">
    <source>
        <dbReference type="ARBA" id="ARBA00023136"/>
    </source>
</evidence>
<feature type="transmembrane region" description="Helical" evidence="5">
    <location>
        <begin position="61"/>
        <end position="83"/>
    </location>
</feature>
<dbReference type="AlphaFoldDB" id="A0A510JEJ1"/>
<dbReference type="InterPro" id="IPR007382">
    <property type="entry name" value="UPF0756_TM"/>
</dbReference>
<dbReference type="GO" id="GO:0005886">
    <property type="term" value="C:plasma membrane"/>
    <property type="evidence" value="ECO:0007669"/>
    <property type="project" value="TreeGrafter"/>
</dbReference>
<dbReference type="Pfam" id="PF04284">
    <property type="entry name" value="DUF441"/>
    <property type="match status" value="1"/>
</dbReference>
<accession>A0A510JEJ1</accession>
<dbReference type="KEGG" id="lhf:JCM16775_0429"/>
<evidence type="ECO:0000313" key="6">
    <source>
        <dbReference type="EMBL" id="BBM37739.1"/>
    </source>
</evidence>
<feature type="transmembrane region" description="Helical" evidence="5">
    <location>
        <begin position="95"/>
        <end position="116"/>
    </location>
</feature>
<dbReference type="OrthoDB" id="80306at2"/>
<evidence type="ECO:0000256" key="5">
    <source>
        <dbReference type="SAM" id="Phobius"/>
    </source>
</evidence>
<keyword evidence="7" id="KW-1185">Reference proteome</keyword>